<dbReference type="EMBL" id="KN880698">
    <property type="protein sequence ID" value="KIY63408.1"/>
    <property type="molecule type" value="Genomic_DNA"/>
</dbReference>
<dbReference type="STRING" id="1314674.A0A0D7AYG9"/>
<sequence length="260" mass="28581">MLSNPRIVLCVSVDVVNCSQMTLLTFYSADFSHWSSSGTIPSSAPSLMPEMALFCGLRATKRTFPIPEFPEGEEDEPLKIGLEYIRCSLPPSPNLSSVDLSQVTVPTLPKEILLDNEAGVGPPCTLEKVCRPVAFPFSLLLIIVQPEDIETFLNFCAAAQIENWIRFTLKLEPIAPLDAATVTYLMDNIPTFLKVSELCKQANATLGGNAALYGECFDLMLGAHGGVSNVYKRLEQHISTPRQRLFDEQHTLSSASLETR</sequence>
<protein>
    <submittedName>
        <fullName evidence="1">Uncharacterized protein</fullName>
    </submittedName>
</protein>
<evidence type="ECO:0000313" key="1">
    <source>
        <dbReference type="EMBL" id="KIY63408.1"/>
    </source>
</evidence>
<gene>
    <name evidence="1" type="ORF">CYLTODRAFT_137859</name>
</gene>
<dbReference type="AlphaFoldDB" id="A0A0D7AYG9"/>
<dbReference type="Proteomes" id="UP000054007">
    <property type="component" value="Unassembled WGS sequence"/>
</dbReference>
<reference evidence="1 2" key="1">
    <citation type="journal article" date="2015" name="Fungal Genet. Biol.">
        <title>Evolution of novel wood decay mechanisms in Agaricales revealed by the genome sequences of Fistulina hepatica and Cylindrobasidium torrendii.</title>
        <authorList>
            <person name="Floudas D."/>
            <person name="Held B.W."/>
            <person name="Riley R."/>
            <person name="Nagy L.G."/>
            <person name="Koehler G."/>
            <person name="Ransdell A.S."/>
            <person name="Younus H."/>
            <person name="Chow J."/>
            <person name="Chiniquy J."/>
            <person name="Lipzen A."/>
            <person name="Tritt A."/>
            <person name="Sun H."/>
            <person name="Haridas S."/>
            <person name="LaButti K."/>
            <person name="Ohm R.A."/>
            <person name="Kues U."/>
            <person name="Blanchette R.A."/>
            <person name="Grigoriev I.V."/>
            <person name="Minto R.E."/>
            <person name="Hibbett D.S."/>
        </authorList>
    </citation>
    <scope>NUCLEOTIDE SEQUENCE [LARGE SCALE GENOMIC DNA]</scope>
    <source>
        <strain evidence="1 2">FP15055 ss-10</strain>
    </source>
</reference>
<accession>A0A0D7AYG9</accession>
<evidence type="ECO:0000313" key="2">
    <source>
        <dbReference type="Proteomes" id="UP000054007"/>
    </source>
</evidence>
<proteinExistence type="predicted"/>
<keyword evidence="2" id="KW-1185">Reference proteome</keyword>
<name>A0A0D7AYG9_9AGAR</name>
<organism evidence="1 2">
    <name type="scientific">Cylindrobasidium torrendii FP15055 ss-10</name>
    <dbReference type="NCBI Taxonomy" id="1314674"/>
    <lineage>
        <taxon>Eukaryota</taxon>
        <taxon>Fungi</taxon>
        <taxon>Dikarya</taxon>
        <taxon>Basidiomycota</taxon>
        <taxon>Agaricomycotina</taxon>
        <taxon>Agaricomycetes</taxon>
        <taxon>Agaricomycetidae</taxon>
        <taxon>Agaricales</taxon>
        <taxon>Marasmiineae</taxon>
        <taxon>Physalacriaceae</taxon>
        <taxon>Cylindrobasidium</taxon>
    </lineage>
</organism>